<proteinExistence type="predicted"/>
<dbReference type="Proteomes" id="UP001163046">
    <property type="component" value="Unassembled WGS sequence"/>
</dbReference>
<protein>
    <recommendedName>
        <fullName evidence="1">Sacsin/Nov domain-containing protein</fullName>
    </recommendedName>
</protein>
<dbReference type="InterPro" id="IPR058210">
    <property type="entry name" value="SACS/Nov_dom"/>
</dbReference>
<dbReference type="InterPro" id="IPR052972">
    <property type="entry name" value="Sacsin_chaperone_reg"/>
</dbReference>
<organism evidence="2 3">
    <name type="scientific">Desmophyllum pertusum</name>
    <dbReference type="NCBI Taxonomy" id="174260"/>
    <lineage>
        <taxon>Eukaryota</taxon>
        <taxon>Metazoa</taxon>
        <taxon>Cnidaria</taxon>
        <taxon>Anthozoa</taxon>
        <taxon>Hexacorallia</taxon>
        <taxon>Scleractinia</taxon>
        <taxon>Caryophylliina</taxon>
        <taxon>Caryophylliidae</taxon>
        <taxon>Desmophyllum</taxon>
    </lineage>
</organism>
<keyword evidence="3" id="KW-1185">Reference proteome</keyword>
<evidence type="ECO:0000313" key="2">
    <source>
        <dbReference type="EMBL" id="KAJ7380179.1"/>
    </source>
</evidence>
<dbReference type="GO" id="GO:0030544">
    <property type="term" value="F:Hsp70 protein binding"/>
    <property type="evidence" value="ECO:0007669"/>
    <property type="project" value="TreeGrafter"/>
</dbReference>
<sequence>MMIQACNSSMTKYLGQLAPKWVLKTRREEALQHDAVGIPCGQKEKLTNRLKRILTGYPCEKEILKELLQNADDSQATEICFIKDPRQHAQERVFEDSLATTAGSGVVCVQ</sequence>
<feature type="domain" description="Sacsin/Nov" evidence="1">
    <location>
        <begin position="43"/>
        <end position="103"/>
    </location>
</feature>
<comment type="caution">
    <text evidence="2">The sequence shown here is derived from an EMBL/GenBank/DDBJ whole genome shotgun (WGS) entry which is preliminary data.</text>
</comment>
<name>A0A9W9ZFS0_9CNID</name>
<gene>
    <name evidence="2" type="ORF">OS493_010890</name>
</gene>
<dbReference type="EMBL" id="MU826354">
    <property type="protein sequence ID" value="KAJ7380179.1"/>
    <property type="molecule type" value="Genomic_DNA"/>
</dbReference>
<dbReference type="Pfam" id="PF25794">
    <property type="entry name" value="SACS"/>
    <property type="match status" value="1"/>
</dbReference>
<dbReference type="AlphaFoldDB" id="A0A9W9ZFS0"/>
<evidence type="ECO:0000259" key="1">
    <source>
        <dbReference type="Pfam" id="PF25794"/>
    </source>
</evidence>
<dbReference type="PANTHER" id="PTHR15600">
    <property type="entry name" value="SACSIN"/>
    <property type="match status" value="1"/>
</dbReference>
<dbReference type="PANTHER" id="PTHR15600:SF42">
    <property type="entry name" value="SACSIN"/>
    <property type="match status" value="1"/>
</dbReference>
<dbReference type="OrthoDB" id="1262810at2759"/>
<reference evidence="2" key="1">
    <citation type="submission" date="2023-01" db="EMBL/GenBank/DDBJ databases">
        <title>Genome assembly of the deep-sea coral Lophelia pertusa.</title>
        <authorList>
            <person name="Herrera S."/>
            <person name="Cordes E."/>
        </authorList>
    </citation>
    <scope>NUCLEOTIDE SEQUENCE</scope>
    <source>
        <strain evidence="2">USNM1676648</strain>
        <tissue evidence="2">Polyp</tissue>
    </source>
</reference>
<evidence type="ECO:0000313" key="3">
    <source>
        <dbReference type="Proteomes" id="UP001163046"/>
    </source>
</evidence>
<accession>A0A9W9ZFS0</accession>